<feature type="region of interest" description="Disordered" evidence="1">
    <location>
        <begin position="197"/>
        <end position="216"/>
    </location>
</feature>
<dbReference type="AlphaFoldDB" id="A0A9N9YPY7"/>
<name>A0A9N9YPY7_9HYPO</name>
<evidence type="ECO:0000256" key="1">
    <source>
        <dbReference type="SAM" id="MobiDB-lite"/>
    </source>
</evidence>
<keyword evidence="3" id="KW-1185">Reference proteome</keyword>
<dbReference type="Proteomes" id="UP000696573">
    <property type="component" value="Unassembled WGS sequence"/>
</dbReference>
<gene>
    <name evidence="2" type="ORF">CRHIZ90672A_00003359</name>
</gene>
<feature type="region of interest" description="Disordered" evidence="1">
    <location>
        <begin position="223"/>
        <end position="327"/>
    </location>
</feature>
<dbReference type="EMBL" id="CABFNQ020000740">
    <property type="protein sequence ID" value="CAH0030205.1"/>
    <property type="molecule type" value="Genomic_DNA"/>
</dbReference>
<evidence type="ECO:0000313" key="3">
    <source>
        <dbReference type="Proteomes" id="UP000696573"/>
    </source>
</evidence>
<comment type="caution">
    <text evidence="2">The sequence shown here is derived from an EMBL/GenBank/DDBJ whole genome shotgun (WGS) entry which is preliminary data.</text>
</comment>
<proteinExistence type="predicted"/>
<sequence>MSVPVASKVLRQAPAVRNPKKRGGGWKECQFWEKHENEEDGETRWGQDIVCRNIHVRSEHFSICLFHDWGFVTTVENAKREWTSCWIDEEHRKKRGIFLWMFNWDLFRDSIKQARGGNFPEDLVLRLPWVEEPLEASTEFEWRKSMAAMEFLFASDHRLWCRKQRPTIVVCRAKEFRTLVDQGWAALMSKLKEGEAGDANGEAQFQESDSTTDSNVLEGPELQAKDANSGTDNVADATVGDDGGDAATESTTTTTTTVSNSSTTTTTTTVTTVAGGGTTTNTTTTTLTKRKNQTQAESRDGGNNKRHRWNTARAERNKATIDLEQEK</sequence>
<accession>A0A9N9YPY7</accession>
<feature type="compositionally biased region" description="Basic and acidic residues" evidence="1">
    <location>
        <begin position="313"/>
        <end position="327"/>
    </location>
</feature>
<evidence type="ECO:0000313" key="2">
    <source>
        <dbReference type="EMBL" id="CAH0030205.1"/>
    </source>
</evidence>
<dbReference type="OrthoDB" id="10426354at2759"/>
<reference evidence="2" key="1">
    <citation type="submission" date="2021-10" db="EMBL/GenBank/DDBJ databases">
        <authorList>
            <person name="Piombo E."/>
        </authorList>
    </citation>
    <scope>NUCLEOTIDE SEQUENCE</scope>
</reference>
<organism evidence="2 3">
    <name type="scientific">Clonostachys rhizophaga</name>
    <dbReference type="NCBI Taxonomy" id="160324"/>
    <lineage>
        <taxon>Eukaryota</taxon>
        <taxon>Fungi</taxon>
        <taxon>Dikarya</taxon>
        <taxon>Ascomycota</taxon>
        <taxon>Pezizomycotina</taxon>
        <taxon>Sordariomycetes</taxon>
        <taxon>Hypocreomycetidae</taxon>
        <taxon>Hypocreales</taxon>
        <taxon>Bionectriaceae</taxon>
        <taxon>Clonostachys</taxon>
    </lineage>
</organism>
<protein>
    <submittedName>
        <fullName evidence="2">Uncharacterized protein</fullName>
    </submittedName>
</protein>
<feature type="compositionally biased region" description="Low complexity" evidence="1">
    <location>
        <begin position="234"/>
        <end position="286"/>
    </location>
</feature>
<feature type="compositionally biased region" description="Polar residues" evidence="1">
    <location>
        <begin position="203"/>
        <end position="215"/>
    </location>
</feature>